<evidence type="ECO:0000256" key="1">
    <source>
        <dbReference type="ARBA" id="ARBA00004214"/>
    </source>
</evidence>
<dbReference type="Pfam" id="PF06244">
    <property type="entry name" value="Ccdc124"/>
    <property type="match status" value="1"/>
</dbReference>
<dbReference type="GO" id="GO:0030496">
    <property type="term" value="C:midbody"/>
    <property type="evidence" value="ECO:0007669"/>
    <property type="project" value="UniProtKB-SubCell"/>
</dbReference>
<evidence type="ECO:0000256" key="2">
    <source>
        <dbReference type="ARBA" id="ARBA00008296"/>
    </source>
</evidence>
<protein>
    <submittedName>
        <fullName evidence="6">Coiled-coil domain-containing protein</fullName>
    </submittedName>
</protein>
<evidence type="ECO:0000313" key="7">
    <source>
        <dbReference type="Proteomes" id="UP001151699"/>
    </source>
</evidence>
<evidence type="ECO:0000256" key="3">
    <source>
        <dbReference type="ARBA" id="ARBA00023054"/>
    </source>
</evidence>
<reference evidence="6" key="1">
    <citation type="submission" date="2022-07" db="EMBL/GenBank/DDBJ databases">
        <authorList>
            <person name="Trinca V."/>
            <person name="Uliana J.V.C."/>
            <person name="Torres T.T."/>
            <person name="Ward R.J."/>
            <person name="Monesi N."/>
        </authorList>
    </citation>
    <scope>NUCLEOTIDE SEQUENCE</scope>
    <source>
        <strain evidence="6">HSMRA1968</strain>
        <tissue evidence="6">Whole embryos</tissue>
    </source>
</reference>
<feature type="compositionally biased region" description="Basic and acidic residues" evidence="4">
    <location>
        <begin position="86"/>
        <end position="134"/>
    </location>
</feature>
<dbReference type="PANTHER" id="PTHR21680">
    <property type="entry name" value="COILED-COIL DOMAIN-CONTAINING PROTEIN 124"/>
    <property type="match status" value="1"/>
</dbReference>
<dbReference type="InterPro" id="IPR010422">
    <property type="entry name" value="Ccdc124/Oxs1"/>
</dbReference>
<dbReference type="GO" id="GO:0003713">
    <property type="term" value="F:transcription coactivator activity"/>
    <property type="evidence" value="ECO:0007669"/>
    <property type="project" value="TreeGrafter"/>
</dbReference>
<dbReference type="InterPro" id="IPR054414">
    <property type="entry name" value="Ccdc124/Oxs1_C"/>
</dbReference>
<organism evidence="6 7">
    <name type="scientific">Pseudolycoriella hygida</name>
    <dbReference type="NCBI Taxonomy" id="35572"/>
    <lineage>
        <taxon>Eukaryota</taxon>
        <taxon>Metazoa</taxon>
        <taxon>Ecdysozoa</taxon>
        <taxon>Arthropoda</taxon>
        <taxon>Hexapoda</taxon>
        <taxon>Insecta</taxon>
        <taxon>Pterygota</taxon>
        <taxon>Neoptera</taxon>
        <taxon>Endopterygota</taxon>
        <taxon>Diptera</taxon>
        <taxon>Nematocera</taxon>
        <taxon>Sciaroidea</taxon>
        <taxon>Sciaridae</taxon>
        <taxon>Pseudolycoriella</taxon>
    </lineage>
</organism>
<feature type="compositionally biased region" description="Polar residues" evidence="4">
    <location>
        <begin position="70"/>
        <end position="85"/>
    </location>
</feature>
<evidence type="ECO:0000313" key="6">
    <source>
        <dbReference type="EMBL" id="KAJ6646703.1"/>
    </source>
</evidence>
<sequence>MTEYAKSPEMKERIPDNANLNDYYGDLCSTPEKFYVLPGHKKMLLEIVEFVRNNILVKGYDFFNFKQKPSQDTNMPKKISTNTKSLEAREKKAAQKKSAVEKAAKEAEDKLWEDNDKNLAKKKQKKEDEEKKKAELMKKKAEKKALLEEEMASIKTTAKQSIQKITQAQIQAEVEKRNKVIENLNAPPKAETRIVNADPLEENLNRLMSDTNIATTVDEAISVLNLNSDEADRHPEKRMKAAYKAFEAENLPRIKAENPSMRMSQWRQMLHRDWTKSPQNPLNNRD</sequence>
<dbReference type="Proteomes" id="UP001151699">
    <property type="component" value="Chromosome A"/>
</dbReference>
<dbReference type="AlphaFoldDB" id="A0A9Q0S7B0"/>
<name>A0A9Q0S7B0_9DIPT</name>
<comment type="subcellular location">
    <subcellularLocation>
        <location evidence="1">Midbody</location>
    </subcellularLocation>
</comment>
<feature type="region of interest" description="Disordered" evidence="4">
    <location>
        <begin position="70"/>
        <end position="134"/>
    </location>
</feature>
<dbReference type="PANTHER" id="PTHR21680:SF0">
    <property type="entry name" value="COILED-COIL DOMAIN-CONTAINING PROTEIN 124"/>
    <property type="match status" value="1"/>
</dbReference>
<proteinExistence type="inferred from homology"/>
<keyword evidence="3" id="KW-0175">Coiled coil</keyword>
<evidence type="ECO:0000259" key="5">
    <source>
        <dbReference type="Pfam" id="PF06244"/>
    </source>
</evidence>
<accession>A0A9Q0S7B0</accession>
<dbReference type="OrthoDB" id="76412at2759"/>
<feature type="domain" description="Coiled-coil" evidence="5">
    <location>
        <begin position="203"/>
        <end position="283"/>
    </location>
</feature>
<comment type="similarity">
    <text evidence="2">Belongs to the CCDC124 family.</text>
</comment>
<comment type="caution">
    <text evidence="6">The sequence shown here is derived from an EMBL/GenBank/DDBJ whole genome shotgun (WGS) entry which is preliminary data.</text>
</comment>
<evidence type="ECO:0000256" key="4">
    <source>
        <dbReference type="SAM" id="MobiDB-lite"/>
    </source>
</evidence>
<dbReference type="GO" id="GO:0005634">
    <property type="term" value="C:nucleus"/>
    <property type="evidence" value="ECO:0007669"/>
    <property type="project" value="TreeGrafter"/>
</dbReference>
<dbReference type="GO" id="GO:0006366">
    <property type="term" value="P:transcription by RNA polymerase II"/>
    <property type="evidence" value="ECO:0007669"/>
    <property type="project" value="TreeGrafter"/>
</dbReference>
<dbReference type="EMBL" id="WJQU01000001">
    <property type="protein sequence ID" value="KAJ6646703.1"/>
    <property type="molecule type" value="Genomic_DNA"/>
</dbReference>
<keyword evidence="7" id="KW-1185">Reference proteome</keyword>
<gene>
    <name evidence="6" type="primary">ccdc124_1</name>
    <name evidence="6" type="ORF">Bhyg_01916</name>
</gene>